<comment type="pathway">
    <text evidence="3">Amino-acid degradation; L-phenylalanine degradation; acetoacetate and fumarate from L-phenylalanine: step 6/6.</text>
</comment>
<name>A0A1X3FY18_9BRAD</name>
<feature type="binding site" evidence="13">
    <location>
        <position position="272"/>
    </location>
    <ligand>
        <name>Mg(2+)</name>
        <dbReference type="ChEBI" id="CHEBI:18420"/>
    </ligand>
</feature>
<proteinExistence type="predicted"/>
<dbReference type="SUPFAM" id="SSF63433">
    <property type="entry name" value="Fumarylacetoacetate hydrolase, FAH, N-terminal domain"/>
    <property type="match status" value="1"/>
</dbReference>
<dbReference type="GO" id="GO:0006559">
    <property type="term" value="P:L-phenylalanine catabolic process"/>
    <property type="evidence" value="ECO:0007669"/>
    <property type="project" value="UniProtKB-UniPathway"/>
</dbReference>
<evidence type="ECO:0000256" key="14">
    <source>
        <dbReference type="SAM" id="MobiDB-lite"/>
    </source>
</evidence>
<dbReference type="PANTHER" id="PTHR43069">
    <property type="entry name" value="FUMARYLACETOACETASE"/>
    <property type="match status" value="1"/>
</dbReference>
<evidence type="ECO:0000256" key="11">
    <source>
        <dbReference type="PIRSR" id="PIRSR605959-1"/>
    </source>
</evidence>
<dbReference type="RefSeq" id="WP_085358174.1">
    <property type="nucleotide sequence ID" value="NZ_NAFD01000171.1"/>
</dbReference>
<evidence type="ECO:0000256" key="13">
    <source>
        <dbReference type="PIRSR" id="PIRSR605959-3"/>
    </source>
</evidence>
<dbReference type="InterPro" id="IPR036663">
    <property type="entry name" value="Fumarylacetoacetase_C_sf"/>
</dbReference>
<dbReference type="EMBL" id="NAFI01000164">
    <property type="protein sequence ID" value="OSJ12998.1"/>
    <property type="molecule type" value="Genomic_DNA"/>
</dbReference>
<organism evidence="17 18">
    <name type="scientific">Bradyrhizobium canariense</name>
    <dbReference type="NCBI Taxonomy" id="255045"/>
    <lineage>
        <taxon>Bacteria</taxon>
        <taxon>Pseudomonadati</taxon>
        <taxon>Pseudomonadota</taxon>
        <taxon>Alphaproteobacteria</taxon>
        <taxon>Hyphomicrobiales</taxon>
        <taxon>Nitrobacteraceae</taxon>
        <taxon>Bradyrhizobium</taxon>
    </lineage>
</organism>
<feature type="domain" description="Fumarylacetoacetase N-terminal" evidence="16">
    <location>
        <begin position="32"/>
        <end position="131"/>
    </location>
</feature>
<dbReference type="Pfam" id="PF09298">
    <property type="entry name" value="FAA_hydrolase_N"/>
    <property type="match status" value="1"/>
</dbReference>
<evidence type="ECO:0000256" key="12">
    <source>
        <dbReference type="PIRSR" id="PIRSR605959-2"/>
    </source>
</evidence>
<feature type="active site" description="Proton acceptor" evidence="11">
    <location>
        <position position="148"/>
    </location>
</feature>
<comment type="cofactor">
    <cofactor evidence="2 13">
        <name>Mg(2+)</name>
        <dbReference type="ChEBI" id="CHEBI:18420"/>
    </cofactor>
</comment>
<evidence type="ECO:0000256" key="9">
    <source>
        <dbReference type="ARBA" id="ARBA00022878"/>
    </source>
</evidence>
<reference evidence="17 18" key="1">
    <citation type="submission" date="2017-03" db="EMBL/GenBank/DDBJ databases">
        <title>Whole genome sequences of fourteen strains of Bradyrhizobium canariense and one strain of Bradyrhizobium japonicum isolated from Lupinus (Papilionoideae: Genisteae) species in Algeria.</title>
        <authorList>
            <person name="Crovadore J."/>
            <person name="Chekireb D."/>
            <person name="Brachmann A."/>
            <person name="Chablais R."/>
            <person name="Cochard B."/>
            <person name="Lefort F."/>
        </authorList>
    </citation>
    <scope>NUCLEOTIDE SEQUENCE [LARGE SCALE GENOMIC DNA]</scope>
    <source>
        <strain evidence="17 18">UBMA195</strain>
    </source>
</reference>
<evidence type="ECO:0000256" key="3">
    <source>
        <dbReference type="ARBA" id="ARBA00004782"/>
    </source>
</evidence>
<keyword evidence="8 13" id="KW-0460">Magnesium</keyword>
<evidence type="ECO:0000256" key="7">
    <source>
        <dbReference type="ARBA" id="ARBA00022837"/>
    </source>
</evidence>
<keyword evidence="9" id="KW-0828">Tyrosine catabolism</keyword>
<feature type="binding site" evidence="12">
    <location>
        <position position="143"/>
    </location>
    <ligand>
        <name>substrate</name>
    </ligand>
</feature>
<evidence type="ECO:0000259" key="16">
    <source>
        <dbReference type="Pfam" id="PF09298"/>
    </source>
</evidence>
<dbReference type="UniPathway" id="UPA00139">
    <property type="reaction ID" value="UER00341"/>
</dbReference>
<evidence type="ECO:0000256" key="5">
    <source>
        <dbReference type="ARBA" id="ARBA00022723"/>
    </source>
</evidence>
<feature type="compositionally biased region" description="Basic and acidic residues" evidence="14">
    <location>
        <begin position="8"/>
        <end position="18"/>
    </location>
</feature>
<gene>
    <name evidence="17" type="ORF">BSZ18_11905</name>
</gene>
<feature type="binding site" evidence="12">
    <location>
        <position position="375"/>
    </location>
    <ligand>
        <name>substrate</name>
    </ligand>
</feature>
<protein>
    <recommendedName>
        <fullName evidence="4">fumarylacetoacetase</fullName>
        <ecNumber evidence="4">3.7.1.2</ecNumber>
    </recommendedName>
</protein>
<dbReference type="InterPro" id="IPR015377">
    <property type="entry name" value="Fumarylacetoacetase_N"/>
</dbReference>
<evidence type="ECO:0000256" key="10">
    <source>
        <dbReference type="ARBA" id="ARBA00023232"/>
    </source>
</evidence>
<evidence type="ECO:0000256" key="2">
    <source>
        <dbReference type="ARBA" id="ARBA00001946"/>
    </source>
</evidence>
<feature type="binding site" evidence="13">
    <location>
        <position position="214"/>
    </location>
    <ligand>
        <name>Ca(2+)</name>
        <dbReference type="ChEBI" id="CHEBI:29108"/>
    </ligand>
</feature>
<dbReference type="GO" id="GO:0006572">
    <property type="term" value="P:L-tyrosine catabolic process"/>
    <property type="evidence" value="ECO:0007669"/>
    <property type="project" value="UniProtKB-KW"/>
</dbReference>
<dbReference type="Proteomes" id="UP000193553">
    <property type="component" value="Unassembled WGS sequence"/>
</dbReference>
<dbReference type="GO" id="GO:0004334">
    <property type="term" value="F:fumarylacetoacetase activity"/>
    <property type="evidence" value="ECO:0007669"/>
    <property type="project" value="UniProtKB-EC"/>
</dbReference>
<dbReference type="InterPro" id="IPR005959">
    <property type="entry name" value="Fumarylacetoacetase"/>
</dbReference>
<dbReference type="GO" id="GO:1902000">
    <property type="term" value="P:homogentisate catabolic process"/>
    <property type="evidence" value="ECO:0007669"/>
    <property type="project" value="TreeGrafter"/>
</dbReference>
<feature type="binding site" evidence="13">
    <location>
        <position position="141"/>
    </location>
    <ligand>
        <name>Ca(2+)</name>
        <dbReference type="ChEBI" id="CHEBI:29108"/>
    </ligand>
</feature>
<feature type="binding site" evidence="13">
    <location>
        <position position="216"/>
    </location>
    <ligand>
        <name>Ca(2+)</name>
        <dbReference type="ChEBI" id="CHEBI:29108"/>
    </ligand>
</feature>
<keyword evidence="6" id="KW-0378">Hydrolase</keyword>
<dbReference type="PANTHER" id="PTHR43069:SF2">
    <property type="entry name" value="FUMARYLACETOACETASE"/>
    <property type="match status" value="1"/>
</dbReference>
<dbReference type="InterPro" id="IPR011234">
    <property type="entry name" value="Fumarylacetoacetase-like_C"/>
</dbReference>
<comment type="cofactor">
    <cofactor evidence="1 13">
        <name>Ca(2+)</name>
        <dbReference type="ChEBI" id="CHEBI:29108"/>
    </cofactor>
</comment>
<dbReference type="InterPro" id="IPR036462">
    <property type="entry name" value="Fumarylacetoacetase_N_sf"/>
</dbReference>
<evidence type="ECO:0000256" key="4">
    <source>
        <dbReference type="ARBA" id="ARBA00012094"/>
    </source>
</evidence>
<evidence type="ECO:0000313" key="18">
    <source>
        <dbReference type="Proteomes" id="UP000193553"/>
    </source>
</evidence>
<dbReference type="AlphaFoldDB" id="A0A1X3FY18"/>
<dbReference type="EC" id="3.7.1.2" evidence="4"/>
<evidence type="ECO:0000259" key="15">
    <source>
        <dbReference type="Pfam" id="PF01557"/>
    </source>
</evidence>
<dbReference type="NCBIfam" id="TIGR01266">
    <property type="entry name" value="fum_ac_acetase"/>
    <property type="match status" value="1"/>
</dbReference>
<dbReference type="Pfam" id="PF01557">
    <property type="entry name" value="FAA_hydrolase"/>
    <property type="match status" value="1"/>
</dbReference>
<feature type="binding site" evidence="13">
    <location>
        <position position="248"/>
    </location>
    <ligand>
        <name>Ca(2+)</name>
        <dbReference type="ChEBI" id="CHEBI:29108"/>
    </ligand>
</feature>
<evidence type="ECO:0000256" key="6">
    <source>
        <dbReference type="ARBA" id="ARBA00022801"/>
    </source>
</evidence>
<sequence length="447" mass="48589">MIGSGQLDETHDPGRRSFVESANIPDSDFPIQNLPLGVFSTAADTTPRIGVAIGNCVLDLKKTSRLNVLPAGIDRSFFEQTSLNALFGRGRSALRELRFAVASLLDQGASGNEIRRRSSDLLVPEDDCVFHRPTDISNYTDFYAGIYHAIAAGALLTPENPLPQNYKWMPIAYHGRASSVQIGRGEIQRPLGQRPPDAHGAPPSFGPCERLDFELEMGFYVGGGNELGKPIPIGRAAQEIVGFSLLNDWSARDIQRWEMYPLGPFLSKSFATSVSPWVVTADALAPFRVPALERPEGDPRPLSYLFDRNDQSQGGLDVHLEVYLSTEKMRRANQQSVALLNSNARYLYWTPAQMIAHHTANGCNLQPGDLIGTGTISGPTPAELSSMLEFTRGGAMPVTLSNGEQRSFLLDGDEISFRGRCDRAGHAAIGFGACTGRIVAAEEIKGS</sequence>
<keyword evidence="5 13" id="KW-0479">Metal-binding</keyword>
<dbReference type="SUPFAM" id="SSF56529">
    <property type="entry name" value="FAH"/>
    <property type="match status" value="1"/>
</dbReference>
<evidence type="ECO:0000256" key="8">
    <source>
        <dbReference type="ARBA" id="ARBA00022842"/>
    </source>
</evidence>
<evidence type="ECO:0000256" key="1">
    <source>
        <dbReference type="ARBA" id="ARBA00001913"/>
    </source>
</evidence>
<dbReference type="OrthoDB" id="3766879at2"/>
<keyword evidence="10" id="KW-0585">Phenylalanine catabolism</keyword>
<dbReference type="Gene3D" id="3.90.850.10">
    <property type="entry name" value="Fumarylacetoacetase-like, C-terminal domain"/>
    <property type="match status" value="1"/>
</dbReference>
<feature type="binding site" evidence="13">
    <location>
        <position position="248"/>
    </location>
    <ligand>
        <name>Mg(2+)</name>
        <dbReference type="ChEBI" id="CHEBI:18420"/>
    </ligand>
</feature>
<dbReference type="GO" id="GO:0046872">
    <property type="term" value="F:metal ion binding"/>
    <property type="evidence" value="ECO:0007669"/>
    <property type="project" value="UniProtKB-KW"/>
</dbReference>
<evidence type="ECO:0000313" key="17">
    <source>
        <dbReference type="EMBL" id="OSJ12998.1"/>
    </source>
</evidence>
<feature type="binding site" evidence="13">
    <location>
        <position position="268"/>
    </location>
    <ligand>
        <name>Mg(2+)</name>
        <dbReference type="ChEBI" id="CHEBI:18420"/>
    </ligand>
</feature>
<comment type="caution">
    <text evidence="17">The sequence shown here is derived from an EMBL/GenBank/DDBJ whole genome shotgun (WGS) entry which is preliminary data.</text>
</comment>
<keyword evidence="7 13" id="KW-0106">Calcium</keyword>
<dbReference type="Gene3D" id="2.30.30.230">
    <property type="entry name" value="Fumarylacetoacetase, N-terminal domain"/>
    <property type="match status" value="1"/>
</dbReference>
<accession>A0A1X3FY18</accession>
<feature type="region of interest" description="Disordered" evidence="14">
    <location>
        <begin position="1"/>
        <end position="23"/>
    </location>
</feature>
<feature type="domain" description="Fumarylacetoacetase-like C-terminal" evidence="15">
    <location>
        <begin position="149"/>
        <end position="438"/>
    </location>
</feature>
<feature type="binding site" evidence="12">
    <location>
        <position position="255"/>
    </location>
    <ligand>
        <name>substrate</name>
    </ligand>
</feature>